<name>A0A6H0XT46_9PEZI</name>
<dbReference type="PANTHER" id="PTHR24322:SF736">
    <property type="entry name" value="RETINOL DEHYDROGENASE 10"/>
    <property type="match status" value="1"/>
</dbReference>
<evidence type="ECO:0000256" key="2">
    <source>
        <dbReference type="ARBA" id="ARBA00006484"/>
    </source>
</evidence>
<dbReference type="EMBL" id="CP051140">
    <property type="protein sequence ID" value="QIW97787.1"/>
    <property type="molecule type" value="Genomic_DNA"/>
</dbReference>
<evidence type="ECO:0000256" key="12">
    <source>
        <dbReference type="RuleBase" id="RU000363"/>
    </source>
</evidence>
<dbReference type="AlphaFoldDB" id="A0A6H0XT46"/>
<dbReference type="PRINTS" id="PR00081">
    <property type="entry name" value="GDHRDH"/>
</dbReference>
<evidence type="ECO:0000256" key="9">
    <source>
        <dbReference type="ARBA" id="ARBA00059620"/>
    </source>
</evidence>
<dbReference type="OrthoDB" id="10253736at2759"/>
<evidence type="ECO:0000256" key="11">
    <source>
        <dbReference type="ARBA" id="ARBA00082544"/>
    </source>
</evidence>
<keyword evidence="7" id="KW-0443">Lipid metabolism</keyword>
<dbReference type="InterPro" id="IPR002347">
    <property type="entry name" value="SDR_fam"/>
</dbReference>
<keyword evidence="5" id="KW-1133">Transmembrane helix</keyword>
<evidence type="ECO:0000256" key="8">
    <source>
        <dbReference type="ARBA" id="ARBA00023136"/>
    </source>
</evidence>
<keyword evidence="3" id="KW-0812">Transmembrane</keyword>
<evidence type="ECO:0000313" key="13">
    <source>
        <dbReference type="EMBL" id="QIW97787.1"/>
    </source>
</evidence>
<dbReference type="GO" id="GO:0052650">
    <property type="term" value="F:all-trans-retinol dehydrogenase (NADP+) activity"/>
    <property type="evidence" value="ECO:0007669"/>
    <property type="project" value="UniProtKB-ARBA"/>
</dbReference>
<keyword evidence="8" id="KW-0472">Membrane</keyword>
<evidence type="ECO:0000256" key="4">
    <source>
        <dbReference type="ARBA" id="ARBA00022857"/>
    </source>
</evidence>
<evidence type="ECO:0000256" key="5">
    <source>
        <dbReference type="ARBA" id="ARBA00022989"/>
    </source>
</evidence>
<dbReference type="PRINTS" id="PR00080">
    <property type="entry name" value="SDRFAMILY"/>
</dbReference>
<keyword evidence="4" id="KW-0521">NADP</keyword>
<keyword evidence="6" id="KW-0560">Oxidoreductase</keyword>
<dbReference type="FunFam" id="3.40.50.720:FF:000131">
    <property type="entry name" value="Short-chain dehydrogenase/reductase 3"/>
    <property type="match status" value="1"/>
</dbReference>
<protein>
    <recommendedName>
        <fullName evidence="10">Short-chain dehydrogenase/reductase 3</fullName>
    </recommendedName>
    <alternativeName>
        <fullName evidence="11">Retinal short-chain dehydrogenase/reductase 1</fullName>
    </alternativeName>
</protein>
<reference evidence="13 14" key="1">
    <citation type="journal article" date="2016" name="Sci. Rep.">
        <title>Peltaster fructicola genome reveals evolution from an invasive phytopathogen to an ectophytic parasite.</title>
        <authorList>
            <person name="Xu C."/>
            <person name="Chen H."/>
            <person name="Gleason M.L."/>
            <person name="Xu J.R."/>
            <person name="Liu H."/>
            <person name="Zhang R."/>
            <person name="Sun G."/>
        </authorList>
    </citation>
    <scope>NUCLEOTIDE SEQUENCE [LARGE SCALE GENOMIC DNA]</scope>
    <source>
        <strain evidence="13 14">LNHT1506</strain>
    </source>
</reference>
<comment type="similarity">
    <text evidence="2 12">Belongs to the short-chain dehydrogenases/reductases (SDR) family.</text>
</comment>
<sequence length="405" mass="44457">MLINFRGVTAVGNIGTSVCDLYFHLKFSFYTHGSFIPHADAIMPSILKPSLLNPLFTGPLYYALTEAPMHVRVPLLVGLSKILSEETIERIITGLKWLTVLGLLRKTSSFLSELGQNNWRLRSEKHRYNWPSEIAVVTGAAGGFGKLLCAGLAKKGVKVIAVDVAAQMPPEVRNLRKINYYQVDITDPEAVKALGERVRAEHGNPSILINNAGIAYTHTVLAAKPESLEKIFKVNIISHYYLLQAFLPAMVEQKKGHIVSVSSMAAYITPVALSPYCATKAGVLSLHEGLGTELRTVYKAPEVKLTIVHPTFAETAMVGANAQNLKKARMRVLKPEEVTDAILKQIFAGRGRHIVLSPPANWISTIKGWPGWLSQSLLQLPERRMDTSAMPAGFATTEIAQGKRT</sequence>
<evidence type="ECO:0000256" key="7">
    <source>
        <dbReference type="ARBA" id="ARBA00023098"/>
    </source>
</evidence>
<comment type="function">
    <text evidence="9">Catalyzes the reduction of all-trans-retinal to all-trans-retinol in the presence of NADPH.</text>
</comment>
<evidence type="ECO:0000256" key="6">
    <source>
        <dbReference type="ARBA" id="ARBA00023002"/>
    </source>
</evidence>
<evidence type="ECO:0000256" key="3">
    <source>
        <dbReference type="ARBA" id="ARBA00022692"/>
    </source>
</evidence>
<dbReference type="Proteomes" id="UP000503462">
    <property type="component" value="Chromosome 2"/>
</dbReference>
<keyword evidence="14" id="KW-1185">Reference proteome</keyword>
<dbReference type="SUPFAM" id="SSF51735">
    <property type="entry name" value="NAD(P)-binding Rossmann-fold domains"/>
    <property type="match status" value="1"/>
</dbReference>
<evidence type="ECO:0000256" key="1">
    <source>
        <dbReference type="ARBA" id="ARBA00004141"/>
    </source>
</evidence>
<dbReference type="PROSITE" id="PS00061">
    <property type="entry name" value="ADH_SHORT"/>
    <property type="match status" value="1"/>
</dbReference>
<dbReference type="PANTHER" id="PTHR24322">
    <property type="entry name" value="PKSB"/>
    <property type="match status" value="1"/>
</dbReference>
<dbReference type="InterPro" id="IPR036291">
    <property type="entry name" value="NAD(P)-bd_dom_sf"/>
</dbReference>
<dbReference type="InterPro" id="IPR020904">
    <property type="entry name" value="Sc_DH/Rdtase_CS"/>
</dbReference>
<dbReference type="GO" id="GO:0016020">
    <property type="term" value="C:membrane"/>
    <property type="evidence" value="ECO:0007669"/>
    <property type="project" value="UniProtKB-SubCell"/>
</dbReference>
<evidence type="ECO:0000256" key="10">
    <source>
        <dbReference type="ARBA" id="ARBA00068717"/>
    </source>
</evidence>
<dbReference type="Gene3D" id="3.40.50.720">
    <property type="entry name" value="NAD(P)-binding Rossmann-like Domain"/>
    <property type="match status" value="1"/>
</dbReference>
<evidence type="ECO:0000313" key="14">
    <source>
        <dbReference type="Proteomes" id="UP000503462"/>
    </source>
</evidence>
<comment type="subcellular location">
    <subcellularLocation>
        <location evidence="1">Membrane</location>
        <topology evidence="1">Multi-pass membrane protein</topology>
    </subcellularLocation>
</comment>
<dbReference type="Pfam" id="PF00106">
    <property type="entry name" value="adh_short"/>
    <property type="match status" value="1"/>
</dbReference>
<gene>
    <name evidence="13" type="ORF">AMS68_003305</name>
</gene>
<proteinExistence type="inferred from homology"/>
<organism evidence="13 14">
    <name type="scientific">Peltaster fructicola</name>
    <dbReference type="NCBI Taxonomy" id="286661"/>
    <lineage>
        <taxon>Eukaryota</taxon>
        <taxon>Fungi</taxon>
        <taxon>Dikarya</taxon>
        <taxon>Ascomycota</taxon>
        <taxon>Pezizomycotina</taxon>
        <taxon>Dothideomycetes</taxon>
        <taxon>Dothideomycetes incertae sedis</taxon>
        <taxon>Peltaster</taxon>
    </lineage>
</organism>
<accession>A0A6H0XT46</accession>